<accession>A0ABR0SH47</accession>
<feature type="region of interest" description="Disordered" evidence="1">
    <location>
        <begin position="197"/>
        <end position="343"/>
    </location>
</feature>
<name>A0ABR0SH47_9HYPO</name>
<proteinExistence type="predicted"/>
<dbReference type="Proteomes" id="UP001338125">
    <property type="component" value="Unassembled WGS sequence"/>
</dbReference>
<evidence type="ECO:0000313" key="2">
    <source>
        <dbReference type="EMBL" id="KAK5991473.1"/>
    </source>
</evidence>
<evidence type="ECO:0000256" key="1">
    <source>
        <dbReference type="SAM" id="MobiDB-lite"/>
    </source>
</evidence>
<dbReference type="EMBL" id="JAVFKD010000014">
    <property type="protein sequence ID" value="KAK5991473.1"/>
    <property type="molecule type" value="Genomic_DNA"/>
</dbReference>
<organism evidence="2 3">
    <name type="scientific">Cladobotryum mycophilum</name>
    <dbReference type="NCBI Taxonomy" id="491253"/>
    <lineage>
        <taxon>Eukaryota</taxon>
        <taxon>Fungi</taxon>
        <taxon>Dikarya</taxon>
        <taxon>Ascomycota</taxon>
        <taxon>Pezizomycotina</taxon>
        <taxon>Sordariomycetes</taxon>
        <taxon>Hypocreomycetidae</taxon>
        <taxon>Hypocreales</taxon>
        <taxon>Hypocreaceae</taxon>
        <taxon>Cladobotryum</taxon>
    </lineage>
</organism>
<feature type="compositionally biased region" description="Basic and acidic residues" evidence="1">
    <location>
        <begin position="216"/>
        <end position="238"/>
    </location>
</feature>
<feature type="compositionally biased region" description="Basic and acidic residues" evidence="1">
    <location>
        <begin position="334"/>
        <end position="343"/>
    </location>
</feature>
<comment type="caution">
    <text evidence="2">The sequence shown here is derived from an EMBL/GenBank/DDBJ whole genome shotgun (WGS) entry which is preliminary data.</text>
</comment>
<sequence>MFSSTQAASPRARLLIARHALKSKPVVSIETVVKPQQARQLSLDRWTHVSSHLHREVRRRHRLFAYKCMDSLHRYLSWDNNPRSENSKVAMRKVMAQWVQSNSKSNNYTNVDEIKSWSDDVSGMRPGRSIEDVEREAINQLFKTHAVWSSPLQAMRDHIHAGRAPREVTAEDVLQATAGRDGMNFIDPITNRRVTRSEHGRYSAADIDNPNAPRKLTPEEQSKLYEDLDEYKPTRWNEPDGLPKLTPEEESKQYTDLNKYTPEIDDPNAPRELTPEEKSKLYEDLDKYDKPVTWNEPDGLQKPTPEEESKKYDDLDKYDGPVQWNEPDGLQKPTPEEQSKDYKDLSKYQAFAWNEPDGLRRLTPEEKSKQYDDLHSYSGPFVAKKSILREYEAILNDPTVKGVPLAAKVEVQSMPTQYEDLHMYGPVMWNEPDGLRMLTPEEKSKQYEDLHNYAQYDNSGPETARVHPEEASKQYTDLPFYSAFDNSGPEIERIHPEEASKAYKDLTGYSAFQNSGPEVERIHPEEASKQYKDLHAYPSSGYEEPDNSRHVHPEVLTKNYSDLNKYEPQSFDSPTSTYPTHPEEMTKDYQDLHRYEKATPFTQEESMESMTANDIRHQVMVRARLDQYEQLDKDSEKEVEMSSMDESFPMETKGVSDEIDEITNKLAKMRAETDPYSHNPQGLEISFSEEGEDSEPALVKHYEGKAAIAEEPLTYKILAYDPATQSINVAETTSADHDSGAPQKLGDVLLKLSHPSKFLPHFKMLQAQGYDIVSGGGDVLIFRKNRPASPDADDYVIAMNTSTPKQEEVQRAVPEEKKKRSLGRKVVMGTVWVGGVAYAVGVLGENLSAGK</sequence>
<feature type="region of interest" description="Disordered" evidence="1">
    <location>
        <begin position="633"/>
        <end position="656"/>
    </location>
</feature>
<gene>
    <name evidence="2" type="ORF">PT974_09756</name>
</gene>
<feature type="compositionally biased region" description="Basic and acidic residues" evidence="1">
    <location>
        <begin position="273"/>
        <end position="290"/>
    </location>
</feature>
<keyword evidence="3" id="KW-1185">Reference proteome</keyword>
<evidence type="ECO:0000313" key="3">
    <source>
        <dbReference type="Proteomes" id="UP001338125"/>
    </source>
</evidence>
<protein>
    <submittedName>
        <fullName evidence="2">Uncharacterized protein</fullName>
    </submittedName>
</protein>
<feature type="compositionally biased region" description="Basic and acidic residues" evidence="1">
    <location>
        <begin position="304"/>
        <end position="319"/>
    </location>
</feature>
<reference evidence="2 3" key="1">
    <citation type="submission" date="2024-01" db="EMBL/GenBank/DDBJ databases">
        <title>Complete genome of Cladobotryum mycophilum ATHUM6906.</title>
        <authorList>
            <person name="Christinaki A.C."/>
            <person name="Myridakis A.I."/>
            <person name="Kouvelis V.N."/>
        </authorList>
    </citation>
    <scope>NUCLEOTIDE SEQUENCE [LARGE SCALE GENOMIC DNA]</scope>
    <source>
        <strain evidence="2 3">ATHUM6906</strain>
    </source>
</reference>